<keyword evidence="3" id="KW-0804">Transcription</keyword>
<evidence type="ECO:0000256" key="2">
    <source>
        <dbReference type="ARBA" id="ARBA00023015"/>
    </source>
</evidence>
<comment type="subcellular location">
    <subcellularLocation>
        <location evidence="1">Nucleus</location>
    </subcellularLocation>
</comment>
<keyword evidence="4" id="KW-0539">Nucleus</keyword>
<evidence type="ECO:0000256" key="3">
    <source>
        <dbReference type="ARBA" id="ARBA00023163"/>
    </source>
</evidence>
<dbReference type="Pfam" id="PF00170">
    <property type="entry name" value="bZIP_1"/>
    <property type="match status" value="1"/>
</dbReference>
<dbReference type="PANTHER" id="PTHR46391:SF2">
    <property type="entry name" value="BASIC LEUCINE ZIPPER 6"/>
    <property type="match status" value="1"/>
</dbReference>
<name>A0A8J5RAS4_ZIZPA</name>
<evidence type="ECO:0000313" key="9">
    <source>
        <dbReference type="Proteomes" id="UP000729402"/>
    </source>
</evidence>
<dbReference type="GO" id="GO:0003677">
    <property type="term" value="F:DNA binding"/>
    <property type="evidence" value="ECO:0007669"/>
    <property type="project" value="TreeGrafter"/>
</dbReference>
<evidence type="ECO:0000256" key="1">
    <source>
        <dbReference type="ARBA" id="ARBA00004123"/>
    </source>
</evidence>
<keyword evidence="9" id="KW-1185">Reference proteome</keyword>
<dbReference type="Proteomes" id="UP000729402">
    <property type="component" value="Unassembled WGS sequence"/>
</dbReference>
<evidence type="ECO:0000256" key="5">
    <source>
        <dbReference type="ARBA" id="ARBA00059304"/>
    </source>
</evidence>
<dbReference type="GO" id="GO:0005634">
    <property type="term" value="C:nucleus"/>
    <property type="evidence" value="ECO:0007669"/>
    <property type="project" value="UniProtKB-SubCell"/>
</dbReference>
<comment type="caution">
    <text evidence="8">The sequence shown here is derived from an EMBL/GenBank/DDBJ whole genome shotgun (WGS) entry which is preliminary data.</text>
</comment>
<dbReference type="PANTHER" id="PTHR46391">
    <property type="entry name" value="BASIC LEUCINE ZIPPER 34"/>
    <property type="match status" value="1"/>
</dbReference>
<accession>A0A8J5RAS4</accession>
<dbReference type="OrthoDB" id="1435597at2759"/>
<comment type="function">
    <text evidence="5">Transcription regulator.</text>
</comment>
<dbReference type="InterPro" id="IPR052483">
    <property type="entry name" value="bZIP_transcription_regulators"/>
</dbReference>
<dbReference type="PROSITE" id="PS50217">
    <property type="entry name" value="BZIP"/>
    <property type="match status" value="1"/>
</dbReference>
<feature type="compositionally biased region" description="Basic and acidic residues" evidence="6">
    <location>
        <begin position="89"/>
        <end position="100"/>
    </location>
</feature>
<evidence type="ECO:0000313" key="8">
    <source>
        <dbReference type="EMBL" id="KAG8055385.1"/>
    </source>
</evidence>
<dbReference type="PROSITE" id="PS00036">
    <property type="entry name" value="BZIP_BASIC"/>
    <property type="match status" value="1"/>
</dbReference>
<feature type="region of interest" description="Disordered" evidence="6">
    <location>
        <begin position="65"/>
        <end position="123"/>
    </location>
</feature>
<evidence type="ECO:0000256" key="4">
    <source>
        <dbReference type="ARBA" id="ARBA00023242"/>
    </source>
</evidence>
<dbReference type="InterPro" id="IPR004827">
    <property type="entry name" value="bZIP"/>
</dbReference>
<feature type="compositionally biased region" description="Low complexity" evidence="6">
    <location>
        <begin position="101"/>
        <end position="119"/>
    </location>
</feature>
<dbReference type="GO" id="GO:0045893">
    <property type="term" value="P:positive regulation of DNA-templated transcription"/>
    <property type="evidence" value="ECO:0007669"/>
    <property type="project" value="TreeGrafter"/>
</dbReference>
<feature type="region of interest" description="Disordered" evidence="6">
    <location>
        <begin position="231"/>
        <end position="254"/>
    </location>
</feature>
<gene>
    <name evidence="8" type="ORF">GUJ93_ZPchr0001g31171</name>
</gene>
<dbReference type="AlphaFoldDB" id="A0A8J5RAS4"/>
<dbReference type="FunFam" id="1.20.5.170:FF:000057">
    <property type="entry name" value="Basic leucine zipper 61"/>
    <property type="match status" value="1"/>
</dbReference>
<organism evidence="8 9">
    <name type="scientific">Zizania palustris</name>
    <name type="common">Northern wild rice</name>
    <dbReference type="NCBI Taxonomy" id="103762"/>
    <lineage>
        <taxon>Eukaryota</taxon>
        <taxon>Viridiplantae</taxon>
        <taxon>Streptophyta</taxon>
        <taxon>Embryophyta</taxon>
        <taxon>Tracheophyta</taxon>
        <taxon>Spermatophyta</taxon>
        <taxon>Magnoliopsida</taxon>
        <taxon>Liliopsida</taxon>
        <taxon>Poales</taxon>
        <taxon>Poaceae</taxon>
        <taxon>BOP clade</taxon>
        <taxon>Oryzoideae</taxon>
        <taxon>Oryzeae</taxon>
        <taxon>Zizaniinae</taxon>
        <taxon>Zizania</taxon>
    </lineage>
</organism>
<feature type="domain" description="BZIP" evidence="7">
    <location>
        <begin position="126"/>
        <end position="178"/>
    </location>
</feature>
<evidence type="ECO:0000256" key="6">
    <source>
        <dbReference type="SAM" id="MobiDB-lite"/>
    </source>
</evidence>
<protein>
    <recommendedName>
        <fullName evidence="7">BZIP domain-containing protein</fullName>
    </recommendedName>
</protein>
<dbReference type="EMBL" id="JAAALK010000288">
    <property type="protein sequence ID" value="KAG8055385.1"/>
    <property type="molecule type" value="Genomic_DNA"/>
</dbReference>
<reference evidence="8" key="1">
    <citation type="journal article" date="2021" name="bioRxiv">
        <title>Whole Genome Assembly and Annotation of Northern Wild Rice, Zizania palustris L., Supports a Whole Genome Duplication in the Zizania Genus.</title>
        <authorList>
            <person name="Haas M."/>
            <person name="Kono T."/>
            <person name="Macchietto M."/>
            <person name="Millas R."/>
            <person name="McGilp L."/>
            <person name="Shao M."/>
            <person name="Duquette J."/>
            <person name="Hirsch C.N."/>
            <person name="Kimball J."/>
        </authorList>
    </citation>
    <scope>NUCLEOTIDE SEQUENCE</scope>
    <source>
        <tissue evidence="8">Fresh leaf tissue</tissue>
    </source>
</reference>
<sequence>MAQLPPKIPVAVAAAAAAWADEFAEFAASRRGAHRRSLSDSVAFVEVAPAGCGAGEFDRLDDDQLMSMFPDEGSGAPGFDNGGSDDSDGGDKHAAAKSDDGQQNDAASSAAAQEQAVASPTDLIRDPKRVKRILANRQSAQRSRVRKLHYISELERSVTTLQNEVSVLSPRVAFLDQQRTILTVGNSHLKQRIAALAQDKIFKDAHQEALRKEIERLRQVYQQQSVKLSGAQAADLAHGHGGPPPVRAERELMS</sequence>
<dbReference type="GO" id="GO:0003700">
    <property type="term" value="F:DNA-binding transcription factor activity"/>
    <property type="evidence" value="ECO:0007669"/>
    <property type="project" value="InterPro"/>
</dbReference>
<keyword evidence="2" id="KW-0805">Transcription regulation</keyword>
<dbReference type="CDD" id="cd14703">
    <property type="entry name" value="bZIP_plant_RF2"/>
    <property type="match status" value="1"/>
</dbReference>
<dbReference type="SMART" id="SM00338">
    <property type="entry name" value="BRLZ"/>
    <property type="match status" value="1"/>
</dbReference>
<dbReference type="InterPro" id="IPR044759">
    <property type="entry name" value="bZIP_RF2"/>
</dbReference>
<proteinExistence type="predicted"/>
<evidence type="ECO:0000259" key="7">
    <source>
        <dbReference type="PROSITE" id="PS50217"/>
    </source>
</evidence>
<reference evidence="8" key="2">
    <citation type="submission" date="2021-02" db="EMBL/GenBank/DDBJ databases">
        <authorList>
            <person name="Kimball J.A."/>
            <person name="Haas M.W."/>
            <person name="Macchietto M."/>
            <person name="Kono T."/>
            <person name="Duquette J."/>
            <person name="Shao M."/>
        </authorList>
    </citation>
    <scope>NUCLEOTIDE SEQUENCE</scope>
    <source>
        <tissue evidence="8">Fresh leaf tissue</tissue>
    </source>
</reference>